<reference evidence="1" key="1">
    <citation type="submission" date="2021-02" db="EMBL/GenBank/DDBJ databases">
        <title>Skermanella TT6 skin isolate.</title>
        <authorList>
            <person name="Lee K."/>
            <person name="Ganzorig M."/>
        </authorList>
    </citation>
    <scope>NUCLEOTIDE SEQUENCE</scope>
    <source>
        <strain evidence="1">TT6</strain>
    </source>
</reference>
<accession>A0ABX7BG24</accession>
<dbReference type="Pfam" id="PF10931">
    <property type="entry name" value="DUF2735"/>
    <property type="match status" value="1"/>
</dbReference>
<evidence type="ECO:0000313" key="1">
    <source>
        <dbReference type="EMBL" id="QQP93322.1"/>
    </source>
</evidence>
<name>A0ABX7BG24_9PROT</name>
<protein>
    <submittedName>
        <fullName evidence="1">DUF2735 domain-containing protein</fullName>
    </submittedName>
</protein>
<dbReference type="Proteomes" id="UP000595197">
    <property type="component" value="Plasmid pTT6-1"/>
</dbReference>
<dbReference type="EMBL" id="CP067421">
    <property type="protein sequence ID" value="QQP93322.1"/>
    <property type="molecule type" value="Genomic_DNA"/>
</dbReference>
<keyword evidence="2" id="KW-1185">Reference proteome</keyword>
<organism evidence="1 2">
    <name type="scientific">Skermanella cutis</name>
    <dbReference type="NCBI Taxonomy" id="2775420"/>
    <lineage>
        <taxon>Bacteria</taxon>
        <taxon>Pseudomonadati</taxon>
        <taxon>Pseudomonadota</taxon>
        <taxon>Alphaproteobacteria</taxon>
        <taxon>Rhodospirillales</taxon>
        <taxon>Azospirillaceae</taxon>
        <taxon>Skermanella</taxon>
    </lineage>
</organism>
<gene>
    <name evidence="1" type="ORF">IGS68_28915</name>
</gene>
<evidence type="ECO:0000313" key="2">
    <source>
        <dbReference type="Proteomes" id="UP000595197"/>
    </source>
</evidence>
<dbReference type="InterPro" id="IPR021232">
    <property type="entry name" value="DUF2735"/>
</dbReference>
<sequence>MKPVTKLASARVSEAMFGSGWYHEAAVQEAEWDRKL</sequence>
<proteinExistence type="predicted"/>
<geneLocation type="plasmid" evidence="1 2">
    <name>pTT6-1</name>
</geneLocation>
<keyword evidence="1" id="KW-0614">Plasmid</keyword>